<reference evidence="2 3" key="1">
    <citation type="submission" date="2020-02" db="EMBL/GenBank/DDBJ databases">
        <title>Whole-genome analyses of novel actinobacteria.</title>
        <authorList>
            <person name="Sahin N."/>
            <person name="Tatar D."/>
        </authorList>
    </citation>
    <scope>NUCLEOTIDE SEQUENCE [LARGE SCALE GENOMIC DNA]</scope>
    <source>
        <strain evidence="2 3">SB3404</strain>
    </source>
</reference>
<dbReference type="EMBL" id="JAAKZZ010001077">
    <property type="protein sequence ID" value="NGO74017.1"/>
    <property type="molecule type" value="Genomic_DNA"/>
</dbReference>
<accession>A0A6G4XB01</accession>
<sequence length="138" mass="14225">MTTPSPSSLGWLLSDFAGRVPEVTKVLAVSVDGLALAFTGMDQDDADRLAAISSGFVNLLSGAAQLMETDPVEHSLTAMEGGYLFSMAVSSGASLVVVTTRDADIGEVSYMMAELINQVGDALSPQVRGDGTPQPATS</sequence>
<gene>
    <name evidence="2" type="ORF">G5C65_38015</name>
</gene>
<organism evidence="2 3">
    <name type="scientific">Streptomyces boncukensis</name>
    <dbReference type="NCBI Taxonomy" id="2711219"/>
    <lineage>
        <taxon>Bacteria</taxon>
        <taxon>Bacillati</taxon>
        <taxon>Actinomycetota</taxon>
        <taxon>Actinomycetes</taxon>
        <taxon>Kitasatosporales</taxon>
        <taxon>Streptomycetaceae</taxon>
        <taxon>Streptomyces</taxon>
    </lineage>
</organism>
<proteinExistence type="predicted"/>
<comment type="caution">
    <text evidence="2">The sequence shown here is derived from an EMBL/GenBank/DDBJ whole genome shotgun (WGS) entry which is preliminary data.</text>
</comment>
<feature type="domain" description="Roadblock/LAMTOR2" evidence="1">
    <location>
        <begin position="10"/>
        <end position="99"/>
    </location>
</feature>
<evidence type="ECO:0000313" key="3">
    <source>
        <dbReference type="Proteomes" id="UP000477722"/>
    </source>
</evidence>
<dbReference type="Proteomes" id="UP000477722">
    <property type="component" value="Unassembled WGS sequence"/>
</dbReference>
<evidence type="ECO:0000259" key="1">
    <source>
        <dbReference type="SMART" id="SM00960"/>
    </source>
</evidence>
<dbReference type="Pfam" id="PF03259">
    <property type="entry name" value="Robl_LC7"/>
    <property type="match status" value="1"/>
</dbReference>
<dbReference type="SMART" id="SM00960">
    <property type="entry name" value="Robl_LC7"/>
    <property type="match status" value="1"/>
</dbReference>
<dbReference type="RefSeq" id="WP_165303637.1">
    <property type="nucleotide sequence ID" value="NZ_JAAKZZ010001077.1"/>
</dbReference>
<dbReference type="PANTHER" id="PTHR36222">
    <property type="entry name" value="SERINE PROTEASE INHIBITOR RV3364C"/>
    <property type="match status" value="1"/>
</dbReference>
<dbReference type="InterPro" id="IPR053141">
    <property type="entry name" value="Mycobact_SerProt_Inhib_Rv3364c"/>
</dbReference>
<evidence type="ECO:0000313" key="2">
    <source>
        <dbReference type="EMBL" id="NGO74017.1"/>
    </source>
</evidence>
<keyword evidence="3" id="KW-1185">Reference proteome</keyword>
<protein>
    <submittedName>
        <fullName evidence="2">Roadblock/LC7 domain-containing protein</fullName>
    </submittedName>
</protein>
<dbReference type="AlphaFoldDB" id="A0A6G4XB01"/>
<dbReference type="SUPFAM" id="SSF103196">
    <property type="entry name" value="Roadblock/LC7 domain"/>
    <property type="match status" value="1"/>
</dbReference>
<dbReference type="Gene3D" id="3.30.450.30">
    <property type="entry name" value="Dynein light chain 2a, cytoplasmic"/>
    <property type="match status" value="1"/>
</dbReference>
<dbReference type="PANTHER" id="PTHR36222:SF1">
    <property type="entry name" value="SERINE PROTEASE INHIBITOR RV3364C"/>
    <property type="match status" value="1"/>
</dbReference>
<name>A0A6G4XB01_9ACTN</name>
<dbReference type="InterPro" id="IPR004942">
    <property type="entry name" value="Roadblock/LAMTOR2_dom"/>
</dbReference>